<dbReference type="AlphaFoldDB" id="A0A1R3TMT6"/>
<evidence type="ECO:0000313" key="3">
    <source>
        <dbReference type="Proteomes" id="UP000187891"/>
    </source>
</evidence>
<dbReference type="Pfam" id="PF17038">
    <property type="entry name" value="CBP_BcsN"/>
    <property type="match status" value="1"/>
</dbReference>
<dbReference type="InterPro" id="IPR031482">
    <property type="entry name" value="CBP_BcsN"/>
</dbReference>
<organism evidence="2 3">
    <name type="scientific">Agrobacterium rosae</name>
    <dbReference type="NCBI Taxonomy" id="1972867"/>
    <lineage>
        <taxon>Bacteria</taxon>
        <taxon>Pseudomonadati</taxon>
        <taxon>Pseudomonadota</taxon>
        <taxon>Alphaproteobacteria</taxon>
        <taxon>Hyphomicrobiales</taxon>
        <taxon>Rhizobiaceae</taxon>
        <taxon>Rhizobium/Agrobacterium group</taxon>
        <taxon>Agrobacterium</taxon>
    </lineage>
</organism>
<dbReference type="EMBL" id="FMUE01000005">
    <property type="protein sequence ID" value="SCX23722.1"/>
    <property type="molecule type" value="Genomic_DNA"/>
</dbReference>
<proteinExistence type="predicted"/>
<gene>
    <name evidence="2" type="ORF">DSM25559_2442</name>
</gene>
<accession>A0A1R3TMT6</accession>
<feature type="compositionally biased region" description="Polar residues" evidence="1">
    <location>
        <begin position="342"/>
        <end position="353"/>
    </location>
</feature>
<evidence type="ECO:0000256" key="1">
    <source>
        <dbReference type="SAM" id="MobiDB-lite"/>
    </source>
</evidence>
<name>A0A1R3TMT6_9HYPH</name>
<dbReference type="STRING" id="1907666.DSM25559_2442"/>
<evidence type="ECO:0000313" key="2">
    <source>
        <dbReference type="EMBL" id="SCX23722.1"/>
    </source>
</evidence>
<sequence>MPMAFSNLIRCVRDLASIGNAAGLTTARTTALVLLPGIAMVLSGCNNPGGIRPSGAPKMLPPEEALIFPPPGGPEVISVISRTYSNAIEQQVILRSDARTPGQNYLKVELYGPQRAEDTGKDGLSSSSLRPSSISREIRSAFPGAHLATSAEYLQNAYGAFSYASGRGAGDDTCVYGWQHIRSPEDMRQGFKNLGRINVTLRLCQSGVTVRDLLTVMYNYTITGSYDAESWNPYGTAQKPPEGMGRSGNPMYPVTATDVPMQPGTQTPPLAPARTMRPAVRATVVQPPQPSIQPPPVVAPVQSRVVIPSPSVNPPSGARPADVPRPSAGSETKRIAIPSPGCVSSAQGTQACN</sequence>
<protein>
    <recommendedName>
        <fullName evidence="4">Cellulose biosynthesis protein BcsN</fullName>
    </recommendedName>
</protein>
<reference evidence="3" key="1">
    <citation type="submission" date="2016-10" db="EMBL/GenBank/DDBJ databases">
        <authorList>
            <person name="Wibberg D."/>
        </authorList>
    </citation>
    <scope>NUCLEOTIDE SEQUENCE [LARGE SCALE GENOMIC DNA]</scope>
</reference>
<dbReference type="Proteomes" id="UP000187891">
    <property type="component" value="Unassembled WGS sequence"/>
</dbReference>
<evidence type="ECO:0008006" key="4">
    <source>
        <dbReference type="Google" id="ProtNLM"/>
    </source>
</evidence>
<feature type="region of interest" description="Disordered" evidence="1">
    <location>
        <begin position="308"/>
        <end position="353"/>
    </location>
</feature>